<gene>
    <name evidence="2" type="ORF">H9736_07765</name>
</gene>
<evidence type="ECO:0000256" key="1">
    <source>
        <dbReference type="SAM" id="SignalP"/>
    </source>
</evidence>
<dbReference type="AlphaFoldDB" id="A0A9D1WRY0"/>
<dbReference type="EMBL" id="DXES01000167">
    <property type="protein sequence ID" value="HIX66129.1"/>
    <property type="molecule type" value="Genomic_DNA"/>
</dbReference>
<reference evidence="2" key="1">
    <citation type="journal article" date="2021" name="PeerJ">
        <title>Extensive microbial diversity within the chicken gut microbiome revealed by metagenomics and culture.</title>
        <authorList>
            <person name="Gilroy R."/>
            <person name="Ravi A."/>
            <person name="Getino M."/>
            <person name="Pursley I."/>
            <person name="Horton D.L."/>
            <person name="Alikhan N.F."/>
            <person name="Baker D."/>
            <person name="Gharbi K."/>
            <person name="Hall N."/>
            <person name="Watson M."/>
            <person name="Adriaenssens E.M."/>
            <person name="Foster-Nyarko E."/>
            <person name="Jarju S."/>
            <person name="Secka A."/>
            <person name="Antonio M."/>
            <person name="Oren A."/>
            <person name="Chaudhuri R.R."/>
            <person name="La Ragione R."/>
            <person name="Hildebrand F."/>
            <person name="Pallen M.J."/>
        </authorList>
    </citation>
    <scope>NUCLEOTIDE SEQUENCE</scope>
    <source>
        <strain evidence="2">CHK188-5543</strain>
    </source>
</reference>
<name>A0A9D1WRY0_9FIRM</name>
<feature type="signal peptide" evidence="1">
    <location>
        <begin position="1"/>
        <end position="20"/>
    </location>
</feature>
<keyword evidence="1" id="KW-0732">Signal</keyword>
<evidence type="ECO:0008006" key="4">
    <source>
        <dbReference type="Google" id="ProtNLM"/>
    </source>
</evidence>
<feature type="chain" id="PRO_5039140244" description="Beta-hexosaminidase bacterial type N-terminal domain-containing protein" evidence="1">
    <location>
        <begin position="21"/>
        <end position="185"/>
    </location>
</feature>
<proteinExistence type="predicted"/>
<comment type="caution">
    <text evidence="2">The sequence shown here is derived from an EMBL/GenBank/DDBJ whole genome shotgun (WGS) entry which is preliminary data.</text>
</comment>
<accession>A0A9D1WRY0</accession>
<dbReference type="Proteomes" id="UP000886800">
    <property type="component" value="Unassembled WGS sequence"/>
</dbReference>
<organism evidence="2 3">
    <name type="scientific">Candidatus Anaerotruncus excrementipullorum</name>
    <dbReference type="NCBI Taxonomy" id="2838465"/>
    <lineage>
        <taxon>Bacteria</taxon>
        <taxon>Bacillati</taxon>
        <taxon>Bacillota</taxon>
        <taxon>Clostridia</taxon>
        <taxon>Eubacteriales</taxon>
        <taxon>Oscillospiraceae</taxon>
        <taxon>Anaerotruncus</taxon>
    </lineage>
</organism>
<evidence type="ECO:0000313" key="2">
    <source>
        <dbReference type="EMBL" id="HIX66129.1"/>
    </source>
</evidence>
<reference evidence="2" key="2">
    <citation type="submission" date="2021-04" db="EMBL/GenBank/DDBJ databases">
        <authorList>
            <person name="Gilroy R."/>
        </authorList>
    </citation>
    <scope>NUCLEOTIDE SEQUENCE</scope>
    <source>
        <strain evidence="2">CHK188-5543</strain>
    </source>
</reference>
<protein>
    <recommendedName>
        <fullName evidence="4">Beta-hexosaminidase bacterial type N-terminal domain-containing protein</fullName>
    </recommendedName>
</protein>
<sequence>MDAATLVLALFCFVSGTGLQAPPAAGPGTQAAVSERAAEPAPVILPATAPEPEVTLPPAGDTSPAAEFSLRGASAAVVYVGPDTEISQYIRDEGAAAQLAKAFSGLTPLSAERIPKTGSPTVTVHLDLAGERHAYTMQAPGRDGVLYCKDTLVDDLFSTTGWLVVPDAGLYGRLVEFCFTNPIPQ</sequence>
<evidence type="ECO:0000313" key="3">
    <source>
        <dbReference type="Proteomes" id="UP000886800"/>
    </source>
</evidence>